<evidence type="ECO:0000313" key="6">
    <source>
        <dbReference type="EMBL" id="MFC6284358.1"/>
    </source>
</evidence>
<dbReference type="InterPro" id="IPR000847">
    <property type="entry name" value="LysR_HTH_N"/>
</dbReference>
<gene>
    <name evidence="6" type="ORF">ACFQND_24310</name>
</gene>
<evidence type="ECO:0000256" key="1">
    <source>
        <dbReference type="ARBA" id="ARBA00009437"/>
    </source>
</evidence>
<dbReference type="SUPFAM" id="SSF53850">
    <property type="entry name" value="Periplasmic binding protein-like II"/>
    <property type="match status" value="1"/>
</dbReference>
<dbReference type="PRINTS" id="PR00039">
    <property type="entry name" value="HTHLYSR"/>
</dbReference>
<dbReference type="InterPro" id="IPR005119">
    <property type="entry name" value="LysR_subst-bd"/>
</dbReference>
<dbReference type="PANTHER" id="PTHR30537:SF74">
    <property type="entry name" value="HTH-TYPE TRANSCRIPTIONAL REGULATOR TRPI"/>
    <property type="match status" value="1"/>
</dbReference>
<name>A0ABW1U455_9BURK</name>
<dbReference type="InterPro" id="IPR036390">
    <property type="entry name" value="WH_DNA-bd_sf"/>
</dbReference>
<evidence type="ECO:0000256" key="4">
    <source>
        <dbReference type="ARBA" id="ARBA00023163"/>
    </source>
</evidence>
<dbReference type="Proteomes" id="UP001596270">
    <property type="component" value="Unassembled WGS sequence"/>
</dbReference>
<organism evidence="6 7">
    <name type="scientific">Polaromonas aquatica</name>
    <dbReference type="NCBI Taxonomy" id="332657"/>
    <lineage>
        <taxon>Bacteria</taxon>
        <taxon>Pseudomonadati</taxon>
        <taxon>Pseudomonadota</taxon>
        <taxon>Betaproteobacteria</taxon>
        <taxon>Burkholderiales</taxon>
        <taxon>Comamonadaceae</taxon>
        <taxon>Polaromonas</taxon>
    </lineage>
</organism>
<dbReference type="Gene3D" id="3.40.190.10">
    <property type="entry name" value="Periplasmic binding protein-like II"/>
    <property type="match status" value="2"/>
</dbReference>
<dbReference type="PROSITE" id="PS50931">
    <property type="entry name" value="HTH_LYSR"/>
    <property type="match status" value="1"/>
</dbReference>
<evidence type="ECO:0000313" key="7">
    <source>
        <dbReference type="Proteomes" id="UP001596270"/>
    </source>
</evidence>
<evidence type="ECO:0000259" key="5">
    <source>
        <dbReference type="PROSITE" id="PS50931"/>
    </source>
</evidence>
<dbReference type="Gene3D" id="1.10.10.10">
    <property type="entry name" value="Winged helix-like DNA-binding domain superfamily/Winged helix DNA-binding domain"/>
    <property type="match status" value="1"/>
</dbReference>
<dbReference type="InterPro" id="IPR058163">
    <property type="entry name" value="LysR-type_TF_proteobact-type"/>
</dbReference>
<protein>
    <submittedName>
        <fullName evidence="6">LysR substrate-binding domain-containing protein</fullName>
    </submittedName>
</protein>
<dbReference type="Pfam" id="PF00126">
    <property type="entry name" value="HTH_1"/>
    <property type="match status" value="1"/>
</dbReference>
<sequence length="294" mass="32379">MSRIPSTTSLLCFEVSARLGSFTRAGKELHLTQGAVSRQVIGLEERLGTRLFLRKQNALTLALTDAGRRYLDVIAPLLQQLERATVNAMAHQDSGGALNLSVGASLGSYWLIPRLSAFTREHPEIVLNIATRVGPADFSSPGIDASLEFGDGKRPGMASDFVMPLELQPYASPGWIRKFGAKLGAQTPKMALIHHSTGPEAWTEWFRHAGISADPGREGPLYDLMWMAMNAAASDLGAVLLPPYMSSEAVATQRLKRLSPLKWRSAKGYYLVYPHAHREQRALQTFRAWLLEQV</sequence>
<dbReference type="EMBL" id="JBHSRS010000084">
    <property type="protein sequence ID" value="MFC6284358.1"/>
    <property type="molecule type" value="Genomic_DNA"/>
</dbReference>
<dbReference type="InterPro" id="IPR036388">
    <property type="entry name" value="WH-like_DNA-bd_sf"/>
</dbReference>
<dbReference type="PANTHER" id="PTHR30537">
    <property type="entry name" value="HTH-TYPE TRANSCRIPTIONAL REGULATOR"/>
    <property type="match status" value="1"/>
</dbReference>
<comment type="similarity">
    <text evidence="1">Belongs to the LysR transcriptional regulatory family.</text>
</comment>
<proteinExistence type="inferred from homology"/>
<accession>A0ABW1U455</accession>
<keyword evidence="2" id="KW-0805">Transcription regulation</keyword>
<dbReference type="Pfam" id="PF03466">
    <property type="entry name" value="LysR_substrate"/>
    <property type="match status" value="1"/>
</dbReference>
<keyword evidence="4" id="KW-0804">Transcription</keyword>
<keyword evidence="7" id="KW-1185">Reference proteome</keyword>
<evidence type="ECO:0000256" key="3">
    <source>
        <dbReference type="ARBA" id="ARBA00023125"/>
    </source>
</evidence>
<dbReference type="RefSeq" id="WP_371440029.1">
    <property type="nucleotide sequence ID" value="NZ_JBHSRS010000084.1"/>
</dbReference>
<feature type="domain" description="HTH lysR-type" evidence="5">
    <location>
        <begin position="17"/>
        <end position="62"/>
    </location>
</feature>
<reference evidence="7" key="1">
    <citation type="journal article" date="2019" name="Int. J. Syst. Evol. Microbiol.">
        <title>The Global Catalogue of Microorganisms (GCM) 10K type strain sequencing project: providing services to taxonomists for standard genome sequencing and annotation.</title>
        <authorList>
            <consortium name="The Broad Institute Genomics Platform"/>
            <consortium name="The Broad Institute Genome Sequencing Center for Infectious Disease"/>
            <person name="Wu L."/>
            <person name="Ma J."/>
        </authorList>
    </citation>
    <scope>NUCLEOTIDE SEQUENCE [LARGE SCALE GENOMIC DNA]</scope>
    <source>
        <strain evidence="7">CCUG 39402</strain>
    </source>
</reference>
<dbReference type="SUPFAM" id="SSF46785">
    <property type="entry name" value="Winged helix' DNA-binding domain"/>
    <property type="match status" value="1"/>
</dbReference>
<evidence type="ECO:0000256" key="2">
    <source>
        <dbReference type="ARBA" id="ARBA00023015"/>
    </source>
</evidence>
<keyword evidence="3" id="KW-0238">DNA-binding</keyword>
<comment type="caution">
    <text evidence="6">The sequence shown here is derived from an EMBL/GenBank/DDBJ whole genome shotgun (WGS) entry which is preliminary data.</text>
</comment>